<name>A0A7W4V1N7_9MICO</name>
<feature type="chain" id="PRO_5030692498" evidence="1">
    <location>
        <begin position="28"/>
        <end position="542"/>
    </location>
</feature>
<keyword evidence="5" id="KW-1185">Reference proteome</keyword>
<dbReference type="InterPro" id="IPR050491">
    <property type="entry name" value="AmpC-like"/>
</dbReference>
<dbReference type="EMBL" id="JACHWQ010000001">
    <property type="protein sequence ID" value="MBB2975207.1"/>
    <property type="molecule type" value="Genomic_DNA"/>
</dbReference>
<dbReference type="PROSITE" id="PS51257">
    <property type="entry name" value="PROKAR_LIPOPROTEIN"/>
    <property type="match status" value="1"/>
</dbReference>
<dbReference type="InterPro" id="IPR021860">
    <property type="entry name" value="Peptidase_S12_Pab87-rel_C"/>
</dbReference>
<feature type="domain" description="Peptidase S12 Pab87-related C-terminal" evidence="3">
    <location>
        <begin position="438"/>
        <end position="527"/>
    </location>
</feature>
<sequence>MRSRYRFPLVFLSSLTIVGLVAGCASAPATVEVVAGGSPDADAVALPEGASDEEVDAAVASALAQLPDLAQEALDTAGIPGLAIGVVHGGETVYAEGFGVKNIETDAPIDAQTVFQLASLSKPISATVVAKAITAGAITWQTPVQSELDGFELSDPYVTENATVGDFFSHRSGLATGAGDDLEDLGFDRQYILDHMYLQPLTAFRAEYHYSNYGITIGAEAAASAMGMTWEDTAQTYLYEPLGMDSTSSRYEDFLAEADRADLHAMVDGEFTPLYERNPEEQSPAGGVSSNVEDLGTWMNLVLSEGEFQGDTYIDSSALLAATTGQMVSGHPGTAAGRTGMYGFGFQVGSQPGGRASISHSGAFVLGAGTSFRMIPSLDLGIVVLTNGAPVGAAEAVTSSFLDLVQFGYETRDWFADYAGALGVYLAPAGDLAGETRPTDAAAPGDYAEYVGTYESDYYGTLSVTATDDGSTLMGALGPDGQYEFVLSPWDGDEYSFIPTGENAPEGSLSSAEFTRSEGQVNAVTLDFFNSQGLGTWERVTP</sequence>
<dbReference type="Pfam" id="PF00144">
    <property type="entry name" value="Beta-lactamase"/>
    <property type="match status" value="1"/>
</dbReference>
<dbReference type="Gene3D" id="3.40.710.10">
    <property type="entry name" value="DD-peptidase/beta-lactamase superfamily"/>
    <property type="match status" value="1"/>
</dbReference>
<dbReference type="Pfam" id="PF11954">
    <property type="entry name" value="DUF3471"/>
    <property type="match status" value="1"/>
</dbReference>
<accession>A0A7W4V1N7</accession>
<proteinExistence type="predicted"/>
<dbReference type="RefSeq" id="WP_206535805.1">
    <property type="nucleotide sequence ID" value="NZ_CP049255.1"/>
</dbReference>
<evidence type="ECO:0000313" key="4">
    <source>
        <dbReference type="EMBL" id="MBB2975207.1"/>
    </source>
</evidence>
<dbReference type="PANTHER" id="PTHR46825:SF15">
    <property type="entry name" value="BETA-LACTAMASE-RELATED DOMAIN-CONTAINING PROTEIN"/>
    <property type="match status" value="1"/>
</dbReference>
<dbReference type="SUPFAM" id="SSF56601">
    <property type="entry name" value="beta-lactamase/transpeptidase-like"/>
    <property type="match status" value="1"/>
</dbReference>
<comment type="caution">
    <text evidence="4">The sequence shown here is derived from an EMBL/GenBank/DDBJ whole genome shotgun (WGS) entry which is preliminary data.</text>
</comment>
<dbReference type="PANTHER" id="PTHR46825">
    <property type="entry name" value="D-ALANYL-D-ALANINE-CARBOXYPEPTIDASE/ENDOPEPTIDASE AMPH"/>
    <property type="match status" value="1"/>
</dbReference>
<feature type="domain" description="Beta-lactamase-related" evidence="2">
    <location>
        <begin position="68"/>
        <end position="391"/>
    </location>
</feature>
<dbReference type="Proteomes" id="UP000529310">
    <property type="component" value="Unassembled WGS sequence"/>
</dbReference>
<evidence type="ECO:0000259" key="2">
    <source>
        <dbReference type="Pfam" id="PF00144"/>
    </source>
</evidence>
<gene>
    <name evidence="4" type="ORF">FHX49_000748</name>
</gene>
<dbReference type="AlphaFoldDB" id="A0A7W4V1N7"/>
<dbReference type="Gene3D" id="2.40.128.600">
    <property type="match status" value="1"/>
</dbReference>
<dbReference type="InterPro" id="IPR012338">
    <property type="entry name" value="Beta-lactam/transpept-like"/>
</dbReference>
<organism evidence="4 5">
    <name type="scientific">Microbacterium endophyticum</name>
    <dbReference type="NCBI Taxonomy" id="1526412"/>
    <lineage>
        <taxon>Bacteria</taxon>
        <taxon>Bacillati</taxon>
        <taxon>Actinomycetota</taxon>
        <taxon>Actinomycetes</taxon>
        <taxon>Micrococcales</taxon>
        <taxon>Microbacteriaceae</taxon>
        <taxon>Microbacterium</taxon>
    </lineage>
</organism>
<evidence type="ECO:0000313" key="5">
    <source>
        <dbReference type="Proteomes" id="UP000529310"/>
    </source>
</evidence>
<evidence type="ECO:0000256" key="1">
    <source>
        <dbReference type="SAM" id="SignalP"/>
    </source>
</evidence>
<reference evidence="4 5" key="1">
    <citation type="submission" date="2020-08" db="EMBL/GenBank/DDBJ databases">
        <title>Sequencing the genomes of 1000 actinobacteria strains.</title>
        <authorList>
            <person name="Klenk H.-P."/>
        </authorList>
    </citation>
    <scope>NUCLEOTIDE SEQUENCE [LARGE SCALE GENOMIC DNA]</scope>
    <source>
        <strain evidence="4 5">DSM 27099</strain>
    </source>
</reference>
<dbReference type="InterPro" id="IPR001466">
    <property type="entry name" value="Beta-lactam-related"/>
</dbReference>
<evidence type="ECO:0000259" key="3">
    <source>
        <dbReference type="Pfam" id="PF11954"/>
    </source>
</evidence>
<feature type="signal peptide" evidence="1">
    <location>
        <begin position="1"/>
        <end position="27"/>
    </location>
</feature>
<keyword evidence="1" id="KW-0732">Signal</keyword>
<protein>
    <submittedName>
        <fullName evidence="4">CubicO group peptidase (Beta-lactamase class C family)</fullName>
    </submittedName>
</protein>